<dbReference type="PANTHER" id="PTHR43648">
    <property type="entry name" value="ELECTRON TRANSFER FLAVOPROTEIN BETA SUBUNIT LYSINE METHYLTRANSFERASE"/>
    <property type="match status" value="1"/>
</dbReference>
<keyword evidence="6" id="KW-0687">Ribonucleoprotein</keyword>
<dbReference type="NCBIfam" id="NF001786">
    <property type="entry name" value="PRK00517.2-4"/>
    <property type="match status" value="1"/>
</dbReference>
<name>A0A1W1C3K0_9ZZZZ</name>
<dbReference type="InterPro" id="IPR050078">
    <property type="entry name" value="Ribosomal_L11_MeTrfase_PrmA"/>
</dbReference>
<dbReference type="InterPro" id="IPR029063">
    <property type="entry name" value="SAM-dependent_MTases_sf"/>
</dbReference>
<dbReference type="CDD" id="cd02440">
    <property type="entry name" value="AdoMet_MTases"/>
    <property type="match status" value="1"/>
</dbReference>
<keyword evidence="5" id="KW-0949">S-adenosyl-L-methionine</keyword>
<gene>
    <name evidence="6" type="ORF">MNB_SM-5-913</name>
</gene>
<dbReference type="Pfam" id="PF06325">
    <property type="entry name" value="PrmA"/>
    <property type="match status" value="1"/>
</dbReference>
<dbReference type="GO" id="GO:0005840">
    <property type="term" value="C:ribosome"/>
    <property type="evidence" value="ECO:0007669"/>
    <property type="project" value="UniProtKB-KW"/>
</dbReference>
<protein>
    <submittedName>
        <fullName evidence="6">Ribosomal protein L11 methyltransferase</fullName>
        <ecNumber evidence="6">2.1.1.-</ecNumber>
    </submittedName>
</protein>
<evidence type="ECO:0000256" key="3">
    <source>
        <dbReference type="ARBA" id="ARBA00022603"/>
    </source>
</evidence>
<accession>A0A1W1C3K0</accession>
<dbReference type="EC" id="2.1.1.-" evidence="6"/>
<dbReference type="GO" id="GO:0032259">
    <property type="term" value="P:methylation"/>
    <property type="evidence" value="ECO:0007669"/>
    <property type="project" value="UniProtKB-KW"/>
</dbReference>
<dbReference type="SUPFAM" id="SSF53335">
    <property type="entry name" value="S-adenosyl-L-methionine-dependent methyltransferases"/>
    <property type="match status" value="1"/>
</dbReference>
<keyword evidence="2" id="KW-0963">Cytoplasm</keyword>
<sequence length="277" mass="31256">MQEHYYELSVKVSSHHDIYADFLADTLPIGFEEVENGFIIRSEDNLETIIWGLEQFTEALQKALHQDIEIECEQKELANNDWVESYKNSIEPLAIDKFYIHPTWSEPNPKLLNITIDPALAFGTGHHPTTASSLRAISKYVQEGDRVLDVGCGSGILGMAAMKLGAVVDACDTDPVSVENSIKNAKLNNLEFHSIWEGSATNLEQKYRVVVANIVADVLTFIANDLKNALEKDGILILSGILDKYEKKVLQYYKDCEIIEKIAQEEWVTLILKREEK</sequence>
<dbReference type="PIRSF" id="PIRSF000401">
    <property type="entry name" value="RPL11_MTase"/>
    <property type="match status" value="1"/>
</dbReference>
<evidence type="ECO:0000256" key="4">
    <source>
        <dbReference type="ARBA" id="ARBA00022679"/>
    </source>
</evidence>
<dbReference type="Gene3D" id="3.40.50.150">
    <property type="entry name" value="Vaccinia Virus protein VP39"/>
    <property type="match status" value="1"/>
</dbReference>
<comment type="similarity">
    <text evidence="1">Belongs to the methyltransferase superfamily. PrmA family.</text>
</comment>
<dbReference type="GO" id="GO:0008276">
    <property type="term" value="F:protein methyltransferase activity"/>
    <property type="evidence" value="ECO:0007669"/>
    <property type="project" value="InterPro"/>
</dbReference>
<proteinExistence type="inferred from homology"/>
<dbReference type="EMBL" id="FPHH01000058">
    <property type="protein sequence ID" value="SFV60297.1"/>
    <property type="molecule type" value="Genomic_DNA"/>
</dbReference>
<dbReference type="NCBIfam" id="TIGR00406">
    <property type="entry name" value="prmA"/>
    <property type="match status" value="1"/>
</dbReference>
<evidence type="ECO:0000313" key="6">
    <source>
        <dbReference type="EMBL" id="SFV60297.1"/>
    </source>
</evidence>
<evidence type="ECO:0000256" key="5">
    <source>
        <dbReference type="ARBA" id="ARBA00022691"/>
    </source>
</evidence>
<evidence type="ECO:0000256" key="1">
    <source>
        <dbReference type="ARBA" id="ARBA00009741"/>
    </source>
</evidence>
<keyword evidence="3 6" id="KW-0489">Methyltransferase</keyword>
<keyword evidence="6" id="KW-0689">Ribosomal protein</keyword>
<dbReference type="InterPro" id="IPR004498">
    <property type="entry name" value="Ribosomal_PrmA_MeTrfase"/>
</dbReference>
<keyword evidence="4 6" id="KW-0808">Transferase</keyword>
<dbReference type="HAMAP" id="MF_00735">
    <property type="entry name" value="Methyltr_PrmA"/>
    <property type="match status" value="1"/>
</dbReference>
<dbReference type="PANTHER" id="PTHR43648:SF1">
    <property type="entry name" value="ELECTRON TRANSFER FLAVOPROTEIN BETA SUBUNIT LYSINE METHYLTRANSFERASE"/>
    <property type="match status" value="1"/>
</dbReference>
<reference evidence="6" key="1">
    <citation type="submission" date="2016-10" db="EMBL/GenBank/DDBJ databases">
        <authorList>
            <person name="de Groot N.N."/>
        </authorList>
    </citation>
    <scope>NUCLEOTIDE SEQUENCE</scope>
</reference>
<evidence type="ECO:0000256" key="2">
    <source>
        <dbReference type="ARBA" id="ARBA00022490"/>
    </source>
</evidence>
<dbReference type="AlphaFoldDB" id="A0A1W1C3K0"/>
<organism evidence="6">
    <name type="scientific">hydrothermal vent metagenome</name>
    <dbReference type="NCBI Taxonomy" id="652676"/>
    <lineage>
        <taxon>unclassified sequences</taxon>
        <taxon>metagenomes</taxon>
        <taxon>ecological metagenomes</taxon>
    </lineage>
</organism>